<keyword evidence="2" id="KW-1185">Reference proteome</keyword>
<dbReference type="AlphaFoldDB" id="A0A825B9C8"/>
<protein>
    <submittedName>
        <fullName evidence="1">Uncharacterized protein</fullName>
    </submittedName>
</protein>
<accession>A0A825B9C8</accession>
<reference evidence="1 2" key="1">
    <citation type="submission" date="2018-06" db="EMBL/GenBank/DDBJ databases">
        <authorList>
            <consortium name="PulseNet: The National Subtyping Network for Foodborne Disease Surveillance"/>
            <person name="Tarr C.L."/>
            <person name="Trees E."/>
            <person name="Katz L.S."/>
            <person name="Carleton-Romer H.A."/>
            <person name="Stroika S."/>
            <person name="Kucerova Z."/>
            <person name="Roache K.F."/>
            <person name="Sabol A.L."/>
            <person name="Besser J."/>
            <person name="Gerner-Smidt P."/>
        </authorList>
    </citation>
    <scope>NUCLEOTIDE SEQUENCE [LARGE SCALE GENOMIC DNA]</scope>
    <source>
        <strain evidence="1 2">PNUSAC001503</strain>
    </source>
</reference>
<sequence>MHGETLRKKSQMKWLDDFKSALVNEDLNKIEYLINNYPDKMDIEEMQCAAALLENAAAIYKRKQKELDVEFQKVKKARKYSF</sequence>
<dbReference type="EMBL" id="AABTCC010000001">
    <property type="protein sequence ID" value="EAI8858346.1"/>
    <property type="molecule type" value="Genomic_DNA"/>
</dbReference>
<gene>
    <name evidence="1" type="ORF">CX802_00595</name>
</gene>
<comment type="caution">
    <text evidence="1">The sequence shown here is derived from an EMBL/GenBank/DDBJ whole genome shotgun (WGS) entry which is preliminary data.</text>
</comment>
<name>A0A825B9C8_CAMFE</name>
<proteinExistence type="predicted"/>
<dbReference type="Proteomes" id="UP000535509">
    <property type="component" value="Unassembled WGS sequence"/>
</dbReference>
<organism evidence="1 2">
    <name type="scientific">Campylobacter fetus</name>
    <dbReference type="NCBI Taxonomy" id="196"/>
    <lineage>
        <taxon>Bacteria</taxon>
        <taxon>Pseudomonadati</taxon>
        <taxon>Campylobacterota</taxon>
        <taxon>Epsilonproteobacteria</taxon>
        <taxon>Campylobacterales</taxon>
        <taxon>Campylobacteraceae</taxon>
        <taxon>Campylobacter</taxon>
    </lineage>
</organism>
<evidence type="ECO:0000313" key="2">
    <source>
        <dbReference type="Proteomes" id="UP000535509"/>
    </source>
</evidence>
<evidence type="ECO:0000313" key="1">
    <source>
        <dbReference type="EMBL" id="EAI8858346.1"/>
    </source>
</evidence>